<organism evidence="3 4">
    <name type="scientific">Ceratopteris richardii</name>
    <name type="common">Triangle waterfern</name>
    <dbReference type="NCBI Taxonomy" id="49495"/>
    <lineage>
        <taxon>Eukaryota</taxon>
        <taxon>Viridiplantae</taxon>
        <taxon>Streptophyta</taxon>
        <taxon>Embryophyta</taxon>
        <taxon>Tracheophyta</taxon>
        <taxon>Polypodiopsida</taxon>
        <taxon>Polypodiidae</taxon>
        <taxon>Polypodiales</taxon>
        <taxon>Pteridineae</taxon>
        <taxon>Pteridaceae</taxon>
        <taxon>Parkerioideae</taxon>
        <taxon>Ceratopteris</taxon>
    </lineage>
</organism>
<dbReference type="GO" id="GO:0015031">
    <property type="term" value="P:protein transport"/>
    <property type="evidence" value="ECO:0007669"/>
    <property type="project" value="InterPro"/>
</dbReference>
<dbReference type="OrthoDB" id="29853at2759"/>
<dbReference type="InterPro" id="IPR005061">
    <property type="entry name" value="Ist1"/>
</dbReference>
<accession>A0A8T2QW02</accession>
<evidence type="ECO:0000256" key="1">
    <source>
        <dbReference type="ARBA" id="ARBA00005536"/>
    </source>
</evidence>
<protein>
    <recommendedName>
        <fullName evidence="5">IST1-like protein</fullName>
    </recommendedName>
</protein>
<feature type="coiled-coil region" evidence="2">
    <location>
        <begin position="413"/>
        <end position="447"/>
    </location>
</feature>
<name>A0A8T2QW02_CERRI</name>
<gene>
    <name evidence="3" type="ORF">KP509_32G069800</name>
</gene>
<comment type="caution">
    <text evidence="3">The sequence shown here is derived from an EMBL/GenBank/DDBJ whole genome shotgun (WGS) entry which is preliminary data.</text>
</comment>
<dbReference type="EMBL" id="CM035437">
    <property type="protein sequence ID" value="KAH7287698.1"/>
    <property type="molecule type" value="Genomic_DNA"/>
</dbReference>
<keyword evidence="4" id="KW-1185">Reference proteome</keyword>
<dbReference type="InterPro" id="IPR042277">
    <property type="entry name" value="IST1-like"/>
</dbReference>
<dbReference type="Gene3D" id="1.20.1260.60">
    <property type="entry name" value="Vacuolar protein sorting-associated protein Ist1"/>
    <property type="match status" value="1"/>
</dbReference>
<evidence type="ECO:0008006" key="5">
    <source>
        <dbReference type="Google" id="ProtNLM"/>
    </source>
</evidence>
<dbReference type="FunFam" id="1.20.1260.60:FF:000002">
    <property type="entry name" value="Vacuolar protein sorting-associated protein IST1"/>
    <property type="match status" value="1"/>
</dbReference>
<comment type="similarity">
    <text evidence="1">Belongs to the IST1 family.</text>
</comment>
<reference evidence="3" key="1">
    <citation type="submission" date="2021-08" db="EMBL/GenBank/DDBJ databases">
        <title>WGS assembly of Ceratopteris richardii.</title>
        <authorList>
            <person name="Marchant D.B."/>
            <person name="Chen G."/>
            <person name="Jenkins J."/>
            <person name="Shu S."/>
            <person name="Leebens-Mack J."/>
            <person name="Grimwood J."/>
            <person name="Schmutz J."/>
            <person name="Soltis P."/>
            <person name="Soltis D."/>
            <person name="Chen Z.-H."/>
        </authorList>
    </citation>
    <scope>NUCLEOTIDE SEQUENCE</scope>
    <source>
        <strain evidence="3">Whitten #5841</strain>
        <tissue evidence="3">Leaf</tissue>
    </source>
</reference>
<dbReference type="Proteomes" id="UP000825935">
    <property type="component" value="Chromosome 32"/>
</dbReference>
<proteinExistence type="inferred from homology"/>
<sequence>MSSLFRKNDFHVSKCLSLLKTIQQHVDVVRKKRLVVARQCRDDVAKLIQRGQIEHAARRVAYMLKEENRANAYELLEGYCELVIKDIRFIKSEKECPAELKEAIAGLVYATSKCGELQELQKLRDMFISRFGHEYVDAIIDLRPGSAVNRQIIQNFSSSPPSSHIKLNLLKEIAQEYKLDWTPQRPDAASFKAEDISEKQKISLSTNQASEKDLHHYQELSIPNNSKPKEPAEKVCSENAVFATKTRVDQSKLPNQRGNIESTHLSGNFTVKSKRVEQSSTTDHSAAELITHGTRPEQRDVAEQNKHQVCVDMERASLTGVQGQSSSLVNSKERSKGYSDLGTVKSSLLTSSGNCGTHTSNGVVGRADLKSSLNDWHRDQNNEHDFGPVKAKYEHNKPSMQQETIFNERSSVSSELMSVKMEIDEELEELEQAIKEAAHSANVAMEMLRTRSPKSRMHTRVARQHLGINVSSLASGDEIKSTKSFQNPITHTELENGFGYTEHFQVLKMMT</sequence>
<evidence type="ECO:0000313" key="4">
    <source>
        <dbReference type="Proteomes" id="UP000825935"/>
    </source>
</evidence>
<keyword evidence="2" id="KW-0175">Coiled coil</keyword>
<evidence type="ECO:0000313" key="3">
    <source>
        <dbReference type="EMBL" id="KAH7287698.1"/>
    </source>
</evidence>
<evidence type="ECO:0000256" key="2">
    <source>
        <dbReference type="SAM" id="Coils"/>
    </source>
</evidence>
<dbReference type="AlphaFoldDB" id="A0A8T2QW02"/>
<dbReference type="Pfam" id="PF03398">
    <property type="entry name" value="Ist1"/>
    <property type="match status" value="1"/>
</dbReference>
<dbReference type="PANTHER" id="PTHR12161">
    <property type="entry name" value="IST1 FAMILY MEMBER"/>
    <property type="match status" value="1"/>
</dbReference>
<dbReference type="PANTHER" id="PTHR12161:SF5">
    <property type="entry name" value="IST1 HOMOLOG"/>
    <property type="match status" value="1"/>
</dbReference>